<evidence type="ECO:0000256" key="2">
    <source>
        <dbReference type="ARBA" id="ARBA00004496"/>
    </source>
</evidence>
<evidence type="ECO:0000256" key="6">
    <source>
        <dbReference type="ARBA" id="ARBA00023242"/>
    </source>
</evidence>
<dbReference type="OrthoDB" id="5384689at2759"/>
<feature type="compositionally biased region" description="Acidic residues" evidence="8">
    <location>
        <begin position="595"/>
        <end position="605"/>
    </location>
</feature>
<comment type="subcellular location">
    <subcellularLocation>
        <location evidence="2">Cytoplasm</location>
    </subcellularLocation>
    <subcellularLocation>
        <location evidence="1">Nucleus</location>
    </subcellularLocation>
</comment>
<keyword evidence="10" id="KW-1185">Reference proteome</keyword>
<feature type="domain" description="Velvet" evidence="9">
    <location>
        <begin position="31"/>
        <end position="228"/>
    </location>
</feature>
<dbReference type="PANTHER" id="PTHR33572">
    <property type="entry name" value="SPORE DEVELOPMENT REGULATOR VOSA"/>
    <property type="match status" value="1"/>
</dbReference>
<dbReference type="GeneID" id="54356884"/>
<feature type="region of interest" description="Disordered" evidence="8">
    <location>
        <begin position="167"/>
        <end position="187"/>
    </location>
</feature>
<comment type="similarity">
    <text evidence="7">Belongs to the velvet family. VeA subfamily.</text>
</comment>
<organism evidence="11">
    <name type="scientific">Dissoconium aciculare CBS 342.82</name>
    <dbReference type="NCBI Taxonomy" id="1314786"/>
    <lineage>
        <taxon>Eukaryota</taxon>
        <taxon>Fungi</taxon>
        <taxon>Dikarya</taxon>
        <taxon>Ascomycota</taxon>
        <taxon>Pezizomycotina</taxon>
        <taxon>Dothideomycetes</taxon>
        <taxon>Dothideomycetidae</taxon>
        <taxon>Mycosphaerellales</taxon>
        <taxon>Dissoconiaceae</taxon>
        <taxon>Dissoconium</taxon>
    </lineage>
</organism>
<feature type="region of interest" description="Disordered" evidence="8">
    <location>
        <begin position="231"/>
        <end position="258"/>
    </location>
</feature>
<feature type="region of interest" description="Disordered" evidence="8">
    <location>
        <begin position="47"/>
        <end position="66"/>
    </location>
</feature>
<dbReference type="Proteomes" id="UP000504637">
    <property type="component" value="Unplaced"/>
</dbReference>
<feature type="region of interest" description="Disordered" evidence="8">
    <location>
        <begin position="271"/>
        <end position="537"/>
    </location>
</feature>
<evidence type="ECO:0000256" key="5">
    <source>
        <dbReference type="ARBA" id="ARBA00023163"/>
    </source>
</evidence>
<reference evidence="11" key="2">
    <citation type="submission" date="2020-04" db="EMBL/GenBank/DDBJ databases">
        <authorList>
            <consortium name="NCBI Genome Project"/>
        </authorList>
    </citation>
    <scope>NUCLEOTIDE SEQUENCE</scope>
    <source>
        <strain evidence="11">CBS 342.82</strain>
    </source>
</reference>
<dbReference type="RefSeq" id="XP_033464391.1">
    <property type="nucleotide sequence ID" value="XM_033599085.1"/>
</dbReference>
<evidence type="ECO:0000313" key="10">
    <source>
        <dbReference type="Proteomes" id="UP000504637"/>
    </source>
</evidence>
<keyword evidence="3" id="KW-0963">Cytoplasm</keyword>
<name>A0A6J3MHD5_9PEZI</name>
<keyword evidence="5" id="KW-0804">Transcription</keyword>
<keyword evidence="4" id="KW-0805">Transcription regulation</keyword>
<feature type="compositionally biased region" description="Polar residues" evidence="8">
    <location>
        <begin position="475"/>
        <end position="487"/>
    </location>
</feature>
<dbReference type="GO" id="GO:0034250">
    <property type="term" value="P:positive regulation of amide metabolic process"/>
    <property type="evidence" value="ECO:0007669"/>
    <property type="project" value="UniProtKB-ARBA"/>
</dbReference>
<feature type="compositionally biased region" description="Low complexity" evidence="8">
    <location>
        <begin position="518"/>
        <end position="529"/>
    </location>
</feature>
<dbReference type="InterPro" id="IPR038491">
    <property type="entry name" value="Velvet_dom_sf"/>
</dbReference>
<accession>A0A6J3MHD5</accession>
<dbReference type="Gene3D" id="2.60.40.3960">
    <property type="entry name" value="Velvet domain"/>
    <property type="match status" value="1"/>
</dbReference>
<dbReference type="InterPro" id="IPR037525">
    <property type="entry name" value="Velvet_dom"/>
</dbReference>
<feature type="compositionally biased region" description="Basic and acidic residues" evidence="8">
    <location>
        <begin position="236"/>
        <end position="256"/>
    </location>
</feature>
<dbReference type="PANTHER" id="PTHR33572:SF14">
    <property type="entry name" value="DEVELOPMENTAL AND SECONDARY METABOLISM REGULATOR VEA"/>
    <property type="match status" value="1"/>
</dbReference>
<dbReference type="GO" id="GO:0005634">
    <property type="term" value="C:nucleus"/>
    <property type="evidence" value="ECO:0007669"/>
    <property type="project" value="UniProtKB-SubCell"/>
</dbReference>
<reference evidence="11" key="3">
    <citation type="submission" date="2025-08" db="UniProtKB">
        <authorList>
            <consortium name="RefSeq"/>
        </authorList>
    </citation>
    <scope>IDENTIFICATION</scope>
    <source>
        <strain evidence="11">CBS 342.82</strain>
    </source>
</reference>
<dbReference type="FunFam" id="2.60.40.3960:FF:000001">
    <property type="entry name" value="Sexual development activator VeA"/>
    <property type="match status" value="1"/>
</dbReference>
<feature type="compositionally biased region" description="Polar residues" evidence="8">
    <location>
        <begin position="323"/>
        <end position="346"/>
    </location>
</feature>
<evidence type="ECO:0000256" key="8">
    <source>
        <dbReference type="SAM" id="MobiDB-lite"/>
    </source>
</evidence>
<evidence type="ECO:0000313" key="11">
    <source>
        <dbReference type="RefSeq" id="XP_033464391.1"/>
    </source>
</evidence>
<evidence type="ECO:0000259" key="9">
    <source>
        <dbReference type="PROSITE" id="PS51821"/>
    </source>
</evidence>
<dbReference type="InterPro" id="IPR021740">
    <property type="entry name" value="Velvet"/>
</dbReference>
<protein>
    <recommendedName>
        <fullName evidence="9">Velvet domain-containing protein</fullName>
    </recommendedName>
</protein>
<dbReference type="GO" id="GO:0005737">
    <property type="term" value="C:cytoplasm"/>
    <property type="evidence" value="ECO:0007669"/>
    <property type="project" value="UniProtKB-SubCell"/>
</dbReference>
<evidence type="ECO:0000256" key="3">
    <source>
        <dbReference type="ARBA" id="ARBA00022490"/>
    </source>
</evidence>
<feature type="compositionally biased region" description="Basic residues" evidence="8">
    <location>
        <begin position="386"/>
        <end position="395"/>
    </location>
</feature>
<dbReference type="GO" id="GO:0051176">
    <property type="term" value="P:positive regulation of sulfur metabolic process"/>
    <property type="evidence" value="ECO:0007669"/>
    <property type="project" value="UniProtKB-ARBA"/>
</dbReference>
<gene>
    <name evidence="11" type="ORF">K489DRAFT_13610</name>
</gene>
<dbReference type="Pfam" id="PF11754">
    <property type="entry name" value="Velvet"/>
    <property type="match status" value="2"/>
</dbReference>
<evidence type="ECO:0000256" key="1">
    <source>
        <dbReference type="ARBA" id="ARBA00004123"/>
    </source>
</evidence>
<evidence type="ECO:0000256" key="4">
    <source>
        <dbReference type="ARBA" id="ARBA00023015"/>
    </source>
</evidence>
<dbReference type="PROSITE" id="PS51821">
    <property type="entry name" value="VELVET"/>
    <property type="match status" value="1"/>
</dbReference>
<feature type="compositionally biased region" description="Low complexity" evidence="8">
    <location>
        <begin position="458"/>
        <end position="467"/>
    </location>
</feature>
<reference evidence="11" key="1">
    <citation type="submission" date="2020-01" db="EMBL/GenBank/DDBJ databases">
        <authorList>
            <consortium name="DOE Joint Genome Institute"/>
            <person name="Haridas S."/>
            <person name="Albert R."/>
            <person name="Binder M."/>
            <person name="Bloem J."/>
            <person name="Labutti K."/>
            <person name="Salamov A."/>
            <person name="Andreopoulos B."/>
            <person name="Baker S.E."/>
            <person name="Barry K."/>
            <person name="Bills G."/>
            <person name="Bluhm B.H."/>
            <person name="Cannon C."/>
            <person name="Castanera R."/>
            <person name="Culley D.E."/>
            <person name="Daum C."/>
            <person name="Ezra D."/>
            <person name="Gonzalez J.B."/>
            <person name="Henrissat B."/>
            <person name="Kuo A."/>
            <person name="Liang C."/>
            <person name="Lipzen A."/>
            <person name="Lutzoni F."/>
            <person name="Magnuson J."/>
            <person name="Mondo S."/>
            <person name="Nolan M."/>
            <person name="Ohm R."/>
            <person name="Pangilinan J."/>
            <person name="Park H.-J."/>
            <person name="Ramirez L."/>
            <person name="Alfaro M."/>
            <person name="Sun H."/>
            <person name="Tritt A."/>
            <person name="Yoshinaga Y."/>
            <person name="Zwiers L.-H."/>
            <person name="Turgeon B.G."/>
            <person name="Goodwin S.B."/>
            <person name="Spatafora J.W."/>
            <person name="Crous P.W."/>
            <person name="Grigoriev I.V."/>
        </authorList>
    </citation>
    <scope>NUCLEOTIDE SEQUENCE</scope>
    <source>
        <strain evidence="11">CBS 342.82</strain>
    </source>
</reference>
<proteinExistence type="inferred from homology"/>
<sequence>MDAHERRELYNNVIEVDNETTAVMTRTTLEGRTLRYELNVLQQPERARACGQGVKSQTDRRPVDPPPIIELTIKEGEGDRFDKDVTQSMHANYVMFASLEQARPMARARGHPEKSAPTVLTGSPVAGMVYLDRPKPAFYFIFSDLSVRHEGKYRFGFSLFEEVKEPGDADKSDATATPGSPDPGALSYRFDVRTQPFVVYSAKKFPGLNTSTPLSRLVAEQGCRVRIRRDVRMRRRGDAKPGREGPWDHHDHESARPDLAARVSATPDPRLLAYMDPVPQSPSDASRQSHSDAPSRRASVQDMGEAYAAHAHQPPAPPAYAPSYNSQHYPAPSGPSQSHYQSQNHMAPSPVGPMPSHHPQWSYGSAPAPPPSPSVYEPHQQSLSEHHHHRQHHPHATPSQSSPPVHSGFAPHAQEPRHAYPAPITTPRQPTPTGYPSAHAHSGHYASRPPLPAPSPAPSVASASSRAYQPPAHANASTSSLNSTIDTTGPPLAVDESLLEPSDNDSPSGSDEGTFDPSSMRASISSAAAGKRPDHHKRSYGRVFNARHVTAARLQNGERPQVPSASAYARPAGAGALEVDHDAPTDPKISAASVDAEDPDDEAAEMDPTMAVGKMRYRRADGSQVTRGMGTMMR</sequence>
<dbReference type="GO" id="GO:0043455">
    <property type="term" value="P:regulation of secondary metabolic process"/>
    <property type="evidence" value="ECO:0007669"/>
    <property type="project" value="UniProtKB-ARBA"/>
</dbReference>
<keyword evidence="6" id="KW-0539">Nucleus</keyword>
<evidence type="ECO:0000256" key="7">
    <source>
        <dbReference type="ARBA" id="ARBA00038005"/>
    </source>
</evidence>
<feature type="region of interest" description="Disordered" evidence="8">
    <location>
        <begin position="577"/>
        <end position="610"/>
    </location>
</feature>
<dbReference type="AlphaFoldDB" id="A0A6J3MHD5"/>